<evidence type="ECO:0000256" key="3">
    <source>
        <dbReference type="ARBA" id="ARBA00022989"/>
    </source>
</evidence>
<reference evidence="9" key="1">
    <citation type="submission" date="2025-08" db="UniProtKB">
        <authorList>
            <consortium name="Ensembl"/>
        </authorList>
    </citation>
    <scope>IDENTIFICATION</scope>
</reference>
<evidence type="ECO:0000256" key="1">
    <source>
        <dbReference type="ARBA" id="ARBA00004141"/>
    </source>
</evidence>
<protein>
    <submittedName>
        <fullName evidence="9">Transmembrane protein 104</fullName>
    </submittedName>
</protein>
<keyword evidence="10" id="KW-1185">Reference proteome</keyword>
<proteinExistence type="inferred from homology"/>
<evidence type="ECO:0000259" key="8">
    <source>
        <dbReference type="Pfam" id="PF01490"/>
    </source>
</evidence>
<evidence type="ECO:0000313" key="9">
    <source>
        <dbReference type="Ensembl" id="ENSSBOP00000000789.1"/>
    </source>
</evidence>
<dbReference type="InterPro" id="IPR013057">
    <property type="entry name" value="AA_transpt_TM"/>
</dbReference>
<accession>A0A2K6S073</accession>
<gene>
    <name evidence="9" type="primary">TMEM104</name>
</gene>
<feature type="domain" description="Amino acid transporter transmembrane" evidence="8">
    <location>
        <begin position="20"/>
        <end position="67"/>
    </location>
</feature>
<reference evidence="9" key="2">
    <citation type="submission" date="2025-09" db="UniProtKB">
        <authorList>
            <consortium name="Ensembl"/>
        </authorList>
    </citation>
    <scope>IDENTIFICATION</scope>
</reference>
<dbReference type="GO" id="GO:0016020">
    <property type="term" value="C:membrane"/>
    <property type="evidence" value="ECO:0007669"/>
    <property type="project" value="UniProtKB-SubCell"/>
</dbReference>
<evidence type="ECO:0000256" key="7">
    <source>
        <dbReference type="SAM" id="Phobius"/>
    </source>
</evidence>
<evidence type="ECO:0000256" key="4">
    <source>
        <dbReference type="ARBA" id="ARBA00023136"/>
    </source>
</evidence>
<evidence type="ECO:0000256" key="6">
    <source>
        <dbReference type="ARBA" id="ARBA00038166"/>
    </source>
</evidence>
<keyword evidence="3 7" id="KW-1133">Transmembrane helix</keyword>
<evidence type="ECO:0000313" key="10">
    <source>
        <dbReference type="Proteomes" id="UP000233220"/>
    </source>
</evidence>
<keyword evidence="5" id="KW-0325">Glycoprotein</keyword>
<dbReference type="PANTHER" id="PTHR16189:SF0">
    <property type="entry name" value="TRANSMEMBRANE PROTEIN 104"/>
    <property type="match status" value="1"/>
</dbReference>
<feature type="transmembrane region" description="Helical" evidence="7">
    <location>
        <begin position="43"/>
        <end position="70"/>
    </location>
</feature>
<dbReference type="PANTHER" id="PTHR16189">
    <property type="entry name" value="TRANSMEMBRANE PROTEIN 104-RELATED"/>
    <property type="match status" value="1"/>
</dbReference>
<dbReference type="GeneTree" id="ENSGT00390000001244"/>
<keyword evidence="4 7" id="KW-0472">Membrane</keyword>
<name>A0A2K6S073_SAIBB</name>
<evidence type="ECO:0000256" key="2">
    <source>
        <dbReference type="ARBA" id="ARBA00022692"/>
    </source>
</evidence>
<dbReference type="Pfam" id="PF01490">
    <property type="entry name" value="Aa_trans"/>
    <property type="match status" value="1"/>
</dbReference>
<evidence type="ECO:0000256" key="5">
    <source>
        <dbReference type="ARBA" id="ARBA00023180"/>
    </source>
</evidence>
<keyword evidence="2 7" id="KW-0812">Transmembrane</keyword>
<feature type="transmembrane region" description="Helical" evidence="7">
    <location>
        <begin position="146"/>
        <end position="170"/>
    </location>
</feature>
<dbReference type="Ensembl" id="ENSSBOT00000003907.1">
    <property type="protein sequence ID" value="ENSSBOP00000000789.1"/>
    <property type="gene ID" value="ENSSBOG00000003454.1"/>
</dbReference>
<sequence length="279" mass="30791">MAGEITETGELYSSYVGLVYMFNLIVGTGALTMPKAFATAGWLVSLVLLVFLGFMSFVTTTFVIEAMAAANAQLRWKRMESHKEEEDDDSAASDSDVLIRDNYERAEKRPILSVQRRGSPNLFEITDRVEMGQMASMFFNKVGVNLFYFCIIVYLYGDLAIYAAAVPFSLMQVTCSTTGNDSCGVEADTKYNDTDQCWGPLRRVDAYHIYLVSHVELQPSSVVVSIMQMNRCRRGGKLKASSLYPSSATCMAPDAPGAGQVKVGVNIFCLPPHRSTRPT</sequence>
<dbReference type="AlphaFoldDB" id="A0A2K6S073"/>
<comment type="subcellular location">
    <subcellularLocation>
        <location evidence="1">Membrane</location>
        <topology evidence="1">Multi-pass membrane protein</topology>
    </subcellularLocation>
</comment>
<feature type="transmembrane region" description="Helical" evidence="7">
    <location>
        <begin position="12"/>
        <end position="31"/>
    </location>
</feature>
<comment type="similarity">
    <text evidence="6">Belongs to the TMEM104 family.</text>
</comment>
<organism evidence="9 10">
    <name type="scientific">Saimiri boliviensis boliviensis</name>
    <name type="common">Bolivian squirrel monkey</name>
    <dbReference type="NCBI Taxonomy" id="39432"/>
    <lineage>
        <taxon>Eukaryota</taxon>
        <taxon>Metazoa</taxon>
        <taxon>Chordata</taxon>
        <taxon>Craniata</taxon>
        <taxon>Vertebrata</taxon>
        <taxon>Euteleostomi</taxon>
        <taxon>Mammalia</taxon>
        <taxon>Eutheria</taxon>
        <taxon>Euarchontoglires</taxon>
        <taxon>Primates</taxon>
        <taxon>Haplorrhini</taxon>
        <taxon>Platyrrhini</taxon>
        <taxon>Cebidae</taxon>
        <taxon>Saimiriinae</taxon>
        <taxon>Saimiri</taxon>
    </lineage>
</organism>
<dbReference type="Proteomes" id="UP000233220">
    <property type="component" value="Unplaced"/>
</dbReference>